<dbReference type="AlphaFoldDB" id="A0AB73T872"/>
<protein>
    <submittedName>
        <fullName evidence="2">N-hydroxyarylamine O-acetyltransferase</fullName>
    </submittedName>
</protein>
<organism evidence="2 3">
    <name type="scientific">Murimonas intestini</name>
    <dbReference type="NCBI Taxonomy" id="1337051"/>
    <lineage>
        <taxon>Bacteria</taxon>
        <taxon>Bacillati</taxon>
        <taxon>Bacillota</taxon>
        <taxon>Clostridia</taxon>
        <taxon>Lachnospirales</taxon>
        <taxon>Lachnospiraceae</taxon>
        <taxon>Murimonas</taxon>
    </lineage>
</organism>
<dbReference type="GO" id="GO:0016407">
    <property type="term" value="F:acetyltransferase activity"/>
    <property type="evidence" value="ECO:0007669"/>
    <property type="project" value="InterPro"/>
</dbReference>
<dbReference type="RefSeq" id="WP_109624919.1">
    <property type="nucleotide sequence ID" value="NZ_CABJAT010000002.1"/>
</dbReference>
<dbReference type="InterPro" id="IPR038765">
    <property type="entry name" value="Papain-like_cys_pep_sf"/>
</dbReference>
<dbReference type="Pfam" id="PF00797">
    <property type="entry name" value="Acetyltransf_2"/>
    <property type="match status" value="1"/>
</dbReference>
<comment type="caution">
    <text evidence="2">The sequence shown here is derived from an EMBL/GenBank/DDBJ whole genome shotgun (WGS) entry which is preliminary data.</text>
</comment>
<proteinExistence type="inferred from homology"/>
<dbReference type="PANTHER" id="PTHR11786:SF0">
    <property type="entry name" value="ARYLAMINE N-ACETYLTRANSFERASE 4-RELATED"/>
    <property type="match status" value="1"/>
</dbReference>
<dbReference type="EMBL" id="QGGY01000002">
    <property type="protein sequence ID" value="PWJ77967.1"/>
    <property type="molecule type" value="Genomic_DNA"/>
</dbReference>
<name>A0AB73T872_9FIRM</name>
<dbReference type="SUPFAM" id="SSF54001">
    <property type="entry name" value="Cysteine proteinases"/>
    <property type="match status" value="1"/>
</dbReference>
<evidence type="ECO:0000256" key="1">
    <source>
        <dbReference type="ARBA" id="ARBA00006547"/>
    </source>
</evidence>
<dbReference type="Gene3D" id="2.40.128.150">
    <property type="entry name" value="Cysteine proteinases"/>
    <property type="match status" value="1"/>
</dbReference>
<keyword evidence="3" id="KW-1185">Reference proteome</keyword>
<gene>
    <name evidence="2" type="ORF">C7383_102100</name>
</gene>
<dbReference type="InterPro" id="IPR001447">
    <property type="entry name" value="Arylamine_N-AcTrfase"/>
</dbReference>
<dbReference type="Gene3D" id="3.30.2140.10">
    <property type="entry name" value="Arylamine N-acetyltransferase"/>
    <property type="match status" value="1"/>
</dbReference>
<comment type="similarity">
    <text evidence="1">Belongs to the arylamine N-acetyltransferase family.</text>
</comment>
<accession>A0AB73T872</accession>
<sequence length="269" mass="31653">MFERLWEPIENVQDYLDRISCGPSEEIRQDRECLDRLIRNHQIFVPFENLDIYDLDRDVSLNIGDIYEKVVARGRGGFCFELNALFQKLLEQLGFETKACMGRIVRGKDYMPQPLHRVLLVKLEEGWHFCDVGYGGPMPAGALLLSDGSRQRVKDTWFRVRQISHHEWEISREKEDGEEGLVRFTEQEQYPMDFVAPSFFCCKHPDSYFRARRIVNRCLADGNMRLWDDTVTIEKDGKTEQVVFKDGEELREGLRKYFGIHILTEFSKN</sequence>
<evidence type="ECO:0000313" key="3">
    <source>
        <dbReference type="Proteomes" id="UP000245412"/>
    </source>
</evidence>
<reference evidence="2 3" key="1">
    <citation type="submission" date="2018-05" db="EMBL/GenBank/DDBJ databases">
        <authorList>
            <person name="Goeker M."/>
            <person name="Huntemann M."/>
            <person name="Clum A."/>
            <person name="Pillay M."/>
            <person name="Palaniappan K."/>
            <person name="Varghese N."/>
            <person name="Mikhailova N."/>
            <person name="Stamatis D."/>
            <person name="Reddy T."/>
            <person name="Daum C."/>
            <person name="Shapiro N."/>
            <person name="Ivanova N."/>
            <person name="Kyrpides N."/>
            <person name="Woyke T."/>
        </authorList>
    </citation>
    <scope>NUCLEOTIDE SEQUENCE [LARGE SCALE GENOMIC DNA]</scope>
    <source>
        <strain evidence="2 3">DSM 26524</strain>
    </source>
</reference>
<dbReference type="Proteomes" id="UP000245412">
    <property type="component" value="Unassembled WGS sequence"/>
</dbReference>
<evidence type="ECO:0000313" key="2">
    <source>
        <dbReference type="EMBL" id="PWJ77967.1"/>
    </source>
</evidence>
<dbReference type="PANTHER" id="PTHR11786">
    <property type="entry name" value="N-HYDROXYARYLAMINE O-ACETYLTRANSFERASE"/>
    <property type="match status" value="1"/>
</dbReference>